<dbReference type="AlphaFoldDB" id="A0A7Z0K7V5"/>
<accession>A0A7Z0K7V5</accession>
<evidence type="ECO:0000313" key="2">
    <source>
        <dbReference type="EMBL" id="NYJ76924.1"/>
    </source>
</evidence>
<reference evidence="2 3" key="1">
    <citation type="submission" date="2020-07" db="EMBL/GenBank/DDBJ databases">
        <title>Sequencing the genomes of 1000 actinobacteria strains.</title>
        <authorList>
            <person name="Klenk H.-P."/>
        </authorList>
    </citation>
    <scope>NUCLEOTIDE SEQUENCE [LARGE SCALE GENOMIC DNA]</scope>
    <source>
        <strain evidence="2 3">DSM 15475</strain>
    </source>
</reference>
<keyword evidence="3" id="KW-1185">Reference proteome</keyword>
<dbReference type="RefSeq" id="WP_281366333.1">
    <property type="nucleotide sequence ID" value="NZ_BAAALL010000010.1"/>
</dbReference>
<name>A0A7Z0K7V5_9MICC</name>
<comment type="caution">
    <text evidence="2">The sequence shown here is derived from an EMBL/GenBank/DDBJ whole genome shotgun (WGS) entry which is preliminary data.</text>
</comment>
<evidence type="ECO:0000256" key="1">
    <source>
        <dbReference type="SAM" id="MobiDB-lite"/>
    </source>
</evidence>
<feature type="compositionally biased region" description="Basic and acidic residues" evidence="1">
    <location>
        <begin position="19"/>
        <end position="35"/>
    </location>
</feature>
<protein>
    <submittedName>
        <fullName evidence="2">Uncharacterized protein</fullName>
    </submittedName>
</protein>
<gene>
    <name evidence="2" type="ORF">HNR09_000335</name>
</gene>
<feature type="region of interest" description="Disordered" evidence="1">
    <location>
        <begin position="1"/>
        <end position="42"/>
    </location>
</feature>
<dbReference type="EMBL" id="JACCFY010000001">
    <property type="protein sequence ID" value="NYJ76924.1"/>
    <property type="molecule type" value="Genomic_DNA"/>
</dbReference>
<dbReference type="Proteomes" id="UP000535437">
    <property type="component" value="Unassembled WGS sequence"/>
</dbReference>
<evidence type="ECO:0000313" key="3">
    <source>
        <dbReference type="Proteomes" id="UP000535437"/>
    </source>
</evidence>
<sequence>MATFGEAGRGEPDDASDPEELRPGRDEREVDREEGPGAGDET</sequence>
<proteinExistence type="predicted"/>
<organism evidence="2 3">
    <name type="scientific">Nesterenkonia xinjiangensis</name>
    <dbReference type="NCBI Taxonomy" id="225327"/>
    <lineage>
        <taxon>Bacteria</taxon>
        <taxon>Bacillati</taxon>
        <taxon>Actinomycetota</taxon>
        <taxon>Actinomycetes</taxon>
        <taxon>Micrococcales</taxon>
        <taxon>Micrococcaceae</taxon>
        <taxon>Nesterenkonia</taxon>
    </lineage>
</organism>